<comment type="caution">
    <text evidence="1">The sequence shown here is derived from an EMBL/GenBank/DDBJ whole genome shotgun (WGS) entry which is preliminary data.</text>
</comment>
<dbReference type="PROSITE" id="PS51257">
    <property type="entry name" value="PROKAR_LIPOPROTEIN"/>
    <property type="match status" value="1"/>
</dbReference>
<name>C2FZK7_SPHSI</name>
<dbReference type="InterPro" id="IPR011990">
    <property type="entry name" value="TPR-like_helical_dom_sf"/>
</dbReference>
<dbReference type="Pfam" id="PF12741">
    <property type="entry name" value="SusD-like"/>
    <property type="match status" value="2"/>
</dbReference>
<organism evidence="1 2">
    <name type="scientific">Sphingobacterium spiritivorum ATCC 33300</name>
    <dbReference type="NCBI Taxonomy" id="525372"/>
    <lineage>
        <taxon>Bacteria</taxon>
        <taxon>Pseudomonadati</taxon>
        <taxon>Bacteroidota</taxon>
        <taxon>Sphingobacteriia</taxon>
        <taxon>Sphingobacteriales</taxon>
        <taxon>Sphingobacteriaceae</taxon>
        <taxon>Sphingobacterium</taxon>
    </lineage>
</organism>
<gene>
    <name evidence="1" type="ORF">HMPREF0765_2763</name>
</gene>
<dbReference type="Gene3D" id="1.25.40.390">
    <property type="match status" value="2"/>
</dbReference>
<evidence type="ECO:0008006" key="3">
    <source>
        <dbReference type="Google" id="ProtNLM"/>
    </source>
</evidence>
<dbReference type="AlphaFoldDB" id="C2FZK7"/>
<dbReference type="HOGENOM" id="CLU_025928_0_0_10"/>
<evidence type="ECO:0000313" key="1">
    <source>
        <dbReference type="EMBL" id="EEI91453.1"/>
    </source>
</evidence>
<sequence length="635" mass="71286">MKNTLSKIALTVVSVLTLSACSKFDEINTNPTSATSDQVQVEYFLNNSIISAQQDPHIAERVFVLYWKSAARQHLSGGIATGGNNADWTNDYWRYISEWLNHANTAIQMANEKAQNGTAQEYNNNLLQVSRIWRVYLMSELSDNFGPIPINAFQGTNPEFNSEKDVYYFLLDELKDAVSKIDATIARPEKLKKLDPAYQYDWDNWIRYANSMRMRLAMRIAEVDPSKAKNEFEAAAQTQKYIVNANQIFQVAEKPGWDALTGVMSREWNGQVLSSTLNNLYIGLGGIKSENQLDASMHSSIKPANYIGKRFLEHFSVMTNDPSAGYFLDGLPYSIDPRAYKTFYIPGNINSPVWSNYPSWTDDAKTTKVKLQRSSGDIEIDTKNTWSTSTIGDFGAKGAANGIRAVQIGKIPGLAQTFRNSNNKRIFFGSWETYFLLAEAAIKNWNTGISAQSAYENGIKASFEYMGVSQFANDYLNSTDYNRTGTSVKFTHTTEPGASHIMDFIDGYTGTTSTTTVLYPVNTIYKNGTVKNDALTKIITQKYIANMPWLPLEAWCDQRRLGLPFFENPAIENPLPNLPALSSNNYMTNQISFFPQRLRYPASLANSDSKGYNQAVSLLGKTDAVLSPLWWAKQQ</sequence>
<dbReference type="SUPFAM" id="SSF48452">
    <property type="entry name" value="TPR-like"/>
    <property type="match status" value="1"/>
</dbReference>
<dbReference type="InterPro" id="IPR024302">
    <property type="entry name" value="SusD-like"/>
</dbReference>
<dbReference type="EMBL" id="ACHB01000069">
    <property type="protein sequence ID" value="EEI91453.1"/>
    <property type="molecule type" value="Genomic_DNA"/>
</dbReference>
<reference evidence="1 2" key="1">
    <citation type="submission" date="2009-01" db="EMBL/GenBank/DDBJ databases">
        <authorList>
            <person name="Qin X."/>
            <person name="Bachman B."/>
            <person name="Battles P."/>
            <person name="Bell A."/>
            <person name="Bess C."/>
            <person name="Bickham C."/>
            <person name="Chaboub L."/>
            <person name="Chen D."/>
            <person name="Coyle M."/>
            <person name="Deiros D.R."/>
            <person name="Dinh H."/>
            <person name="Forbes L."/>
            <person name="Fowler G."/>
            <person name="Francisco L."/>
            <person name="Fu Q."/>
            <person name="Gubbala S."/>
            <person name="Hale W."/>
            <person name="Han Y."/>
            <person name="Hemphill L."/>
            <person name="Highlander S.K."/>
            <person name="Hirani K."/>
            <person name="Hogues M."/>
            <person name="Jackson L."/>
            <person name="Jakkamsetti A."/>
            <person name="Javaid M."/>
            <person name="Jiang H."/>
            <person name="Korchina V."/>
            <person name="Kovar C."/>
            <person name="Lara F."/>
            <person name="Lee S."/>
            <person name="Mata R."/>
            <person name="Mathew T."/>
            <person name="Moen C."/>
            <person name="Morales K."/>
            <person name="Munidasa M."/>
            <person name="Nazareth L."/>
            <person name="Ngo R."/>
            <person name="Nguyen L."/>
            <person name="Okwuonu G."/>
            <person name="Ongeri F."/>
            <person name="Patil S."/>
            <person name="Petrosino J."/>
            <person name="Pham C."/>
            <person name="Pham P."/>
            <person name="Pu L.-L."/>
            <person name="Puazo M."/>
            <person name="Raj R."/>
            <person name="Reid J."/>
            <person name="Rouhana J."/>
            <person name="Saada N."/>
            <person name="Shang Y."/>
            <person name="Simmons D."/>
            <person name="Thornton R."/>
            <person name="Warren J."/>
            <person name="Weissenberger G."/>
            <person name="Zhang J."/>
            <person name="Zhang L."/>
            <person name="Zhou C."/>
            <person name="Zhu D."/>
            <person name="Muzny D."/>
            <person name="Worley K."/>
            <person name="Gibbs R."/>
        </authorList>
    </citation>
    <scope>NUCLEOTIDE SEQUENCE [LARGE SCALE GENOMIC DNA]</scope>
    <source>
        <strain evidence="1 2">ATCC 33300</strain>
    </source>
</reference>
<dbReference type="RefSeq" id="WP_003008111.1">
    <property type="nucleotide sequence ID" value="NZ_GG668632.1"/>
</dbReference>
<dbReference type="Proteomes" id="UP000006241">
    <property type="component" value="Unassembled WGS sequence"/>
</dbReference>
<accession>C2FZK7</accession>
<protein>
    <recommendedName>
        <fullName evidence="3">Susd and RagB outer membrane lipoprotein</fullName>
    </recommendedName>
</protein>
<evidence type="ECO:0000313" key="2">
    <source>
        <dbReference type="Proteomes" id="UP000006241"/>
    </source>
</evidence>
<proteinExistence type="predicted"/>